<evidence type="ECO:0000256" key="3">
    <source>
        <dbReference type="ARBA" id="ARBA00022598"/>
    </source>
</evidence>
<evidence type="ECO:0000313" key="15">
    <source>
        <dbReference type="EnsemblMetazoa" id="HelroP98035"/>
    </source>
</evidence>
<evidence type="ECO:0000256" key="10">
    <source>
        <dbReference type="ARBA" id="ARBA00031499"/>
    </source>
</evidence>
<evidence type="ECO:0000313" key="14">
    <source>
        <dbReference type="EMBL" id="ESO08595.1"/>
    </source>
</evidence>
<gene>
    <name evidence="15" type="primary">20217748</name>
    <name evidence="14" type="ORF">HELRODRAFT_98035</name>
</gene>
<dbReference type="GO" id="GO:0005524">
    <property type="term" value="F:ATP binding"/>
    <property type="evidence" value="ECO:0000318"/>
    <property type="project" value="GO_Central"/>
</dbReference>
<organism evidence="15 16">
    <name type="scientific">Helobdella robusta</name>
    <name type="common">Californian leech</name>
    <dbReference type="NCBI Taxonomy" id="6412"/>
    <lineage>
        <taxon>Eukaryota</taxon>
        <taxon>Metazoa</taxon>
        <taxon>Spiralia</taxon>
        <taxon>Lophotrochozoa</taxon>
        <taxon>Annelida</taxon>
        <taxon>Clitellata</taxon>
        <taxon>Hirudinea</taxon>
        <taxon>Rhynchobdellida</taxon>
        <taxon>Glossiphoniidae</taxon>
        <taxon>Helobdella</taxon>
    </lineage>
</organism>
<feature type="coiled-coil region" evidence="12">
    <location>
        <begin position="673"/>
        <end position="702"/>
    </location>
</feature>
<dbReference type="KEGG" id="hro:HELRODRAFT_98035"/>
<dbReference type="CTD" id="20217748"/>
<proteinExistence type="inferred from homology"/>
<dbReference type="SUPFAM" id="SSF52374">
    <property type="entry name" value="Nucleotidylyl transferase"/>
    <property type="match status" value="1"/>
</dbReference>
<dbReference type="PANTHER" id="PTHR10890:SF3">
    <property type="entry name" value="CYSTEINE--TRNA LIGASE, CYTOPLASMIC"/>
    <property type="match status" value="1"/>
</dbReference>
<evidence type="ECO:0000256" key="4">
    <source>
        <dbReference type="ARBA" id="ARBA00022723"/>
    </source>
</evidence>
<reference evidence="15" key="3">
    <citation type="submission" date="2015-06" db="UniProtKB">
        <authorList>
            <consortium name="EnsemblMetazoa"/>
        </authorList>
    </citation>
    <scope>IDENTIFICATION</scope>
</reference>
<dbReference type="NCBIfam" id="TIGR00435">
    <property type="entry name" value="cysS"/>
    <property type="match status" value="1"/>
</dbReference>
<evidence type="ECO:0000256" key="11">
    <source>
        <dbReference type="ARBA" id="ARBA00039362"/>
    </source>
</evidence>
<reference evidence="16" key="1">
    <citation type="submission" date="2012-12" db="EMBL/GenBank/DDBJ databases">
        <authorList>
            <person name="Hellsten U."/>
            <person name="Grimwood J."/>
            <person name="Chapman J.A."/>
            <person name="Shapiro H."/>
            <person name="Aerts A."/>
            <person name="Otillar R.P."/>
            <person name="Terry A.Y."/>
            <person name="Boore J.L."/>
            <person name="Simakov O."/>
            <person name="Marletaz F."/>
            <person name="Cho S.-J."/>
            <person name="Edsinger-Gonzales E."/>
            <person name="Havlak P."/>
            <person name="Kuo D.-H."/>
            <person name="Larsson T."/>
            <person name="Lv J."/>
            <person name="Arendt D."/>
            <person name="Savage R."/>
            <person name="Osoegawa K."/>
            <person name="de Jong P."/>
            <person name="Lindberg D.R."/>
            <person name="Seaver E.C."/>
            <person name="Weisblat D.A."/>
            <person name="Putnam N.H."/>
            <person name="Grigoriev I.V."/>
            <person name="Rokhsar D.S."/>
        </authorList>
    </citation>
    <scope>NUCLEOTIDE SEQUENCE</scope>
</reference>
<keyword evidence="9" id="KW-0030">Aminoacyl-tRNA synthetase</keyword>
<evidence type="ECO:0000256" key="1">
    <source>
        <dbReference type="ARBA" id="ARBA00001947"/>
    </source>
</evidence>
<dbReference type="Pfam" id="PF01406">
    <property type="entry name" value="tRNA-synt_1e"/>
    <property type="match status" value="1"/>
</dbReference>
<dbReference type="EMBL" id="AMQM01003291">
    <property type="status" value="NOT_ANNOTATED_CDS"/>
    <property type="molecule type" value="Genomic_DNA"/>
</dbReference>
<dbReference type="HOGENOM" id="CLU_013528_3_3_1"/>
<dbReference type="EMBL" id="KB096080">
    <property type="protein sequence ID" value="ESO08595.1"/>
    <property type="molecule type" value="Genomic_DNA"/>
</dbReference>
<dbReference type="OrthoDB" id="438179at2759"/>
<sequence>MLIEVRIFRKLSLLKHVSSSNLNIIINKNNPGIASFTMSSTAQQAVKRNQPDWTVPDGGFNTRLKLVNSLTRKKELFIPQNGRKVLWYSCGPTVYDDSHMGHARSYISFDIMRRLLKDYFKYDVFYAMNITDIDDKIIRRARRNYLFDEYKKKYKPLVEIVQDVMPSVKLLSKKLSSETNEDKKNMYARMYNKVQLAIEKVNDNKDNNIDKEVLMEEFRDVLSDWLDETEGSKVTDNAIFAELPKKFEDEFHKDMMALNVQPPDVLTRVSDYVPEIIEFVQQIIQRGYAYVSNGSVYFDTIKFDQSPNHFYAKLVPEAYGDAKALEEGEGDLSVSEDRLSEKKNATDFALWKASKPGEPLWNSPWGKGRPGWHIECSVMASCILGQSLDIHTGGVDLKFPHHDNELAQSEARYDNDNWVRYFLHSGHLTIAGCKMSKSLKNFITIKEALGKNTARQLRLVFLLHAWNNTLDYSDATMKIATAYEKTVNEFFLMVKDVVRKQSAGALESFVKWTDREVQLNDKFQECKTLVHECLCDNLDTRGALDNIRELISSSNIYVDVARKTLASIDGTLLRTVAHYITHMFKIFGAIDDDETIGFPVAGSQANLEEQVMPYLEAFATFRDKVRTEARKHKAVDILKLCDDVRDDVLPNLGVRLEDHEGQDTSIKLVDREMLMKEREEKVEQERLKKLQKEEKLAQQKSKQDVGKLSPTKMFTSETHLYSAFDDKGLPTHDVNGEPLSKSQLKKLQKLYEAQSKKHAEYLRSAQEASAKQSQECS</sequence>
<evidence type="ECO:0000256" key="9">
    <source>
        <dbReference type="ARBA" id="ARBA00023146"/>
    </source>
</evidence>
<reference evidence="14 16" key="2">
    <citation type="journal article" date="2013" name="Nature">
        <title>Insights into bilaterian evolution from three spiralian genomes.</title>
        <authorList>
            <person name="Simakov O."/>
            <person name="Marletaz F."/>
            <person name="Cho S.J."/>
            <person name="Edsinger-Gonzales E."/>
            <person name="Havlak P."/>
            <person name="Hellsten U."/>
            <person name="Kuo D.H."/>
            <person name="Larsson T."/>
            <person name="Lv J."/>
            <person name="Arendt D."/>
            <person name="Savage R."/>
            <person name="Osoegawa K."/>
            <person name="de Jong P."/>
            <person name="Grimwood J."/>
            <person name="Chapman J.A."/>
            <person name="Shapiro H."/>
            <person name="Aerts A."/>
            <person name="Otillar R.P."/>
            <person name="Terry A.Y."/>
            <person name="Boore J.L."/>
            <person name="Grigoriev I.V."/>
            <person name="Lindberg D.R."/>
            <person name="Seaver E.C."/>
            <person name="Weisblat D.A."/>
            <person name="Putnam N.H."/>
            <person name="Rokhsar D.S."/>
        </authorList>
    </citation>
    <scope>NUCLEOTIDE SEQUENCE</scope>
</reference>
<evidence type="ECO:0000256" key="7">
    <source>
        <dbReference type="ARBA" id="ARBA00022840"/>
    </source>
</evidence>
<evidence type="ECO:0000256" key="2">
    <source>
        <dbReference type="ARBA" id="ARBA00012832"/>
    </source>
</evidence>
<comment type="cofactor">
    <cofactor evidence="1">
        <name>Zn(2+)</name>
        <dbReference type="ChEBI" id="CHEBI:29105"/>
    </cofactor>
</comment>
<dbReference type="FunCoup" id="T1G9K2">
    <property type="interactions" value="2031"/>
</dbReference>
<keyword evidence="4" id="KW-0479">Metal-binding</keyword>
<keyword evidence="6" id="KW-0862">Zinc</keyword>
<accession>T1G9K2</accession>
<dbReference type="Gene3D" id="3.40.50.620">
    <property type="entry name" value="HUPs"/>
    <property type="match status" value="1"/>
</dbReference>
<evidence type="ECO:0000256" key="5">
    <source>
        <dbReference type="ARBA" id="ARBA00022741"/>
    </source>
</evidence>
<dbReference type="SUPFAM" id="SSF47323">
    <property type="entry name" value="Anticodon-binding domain of a subclass of class I aminoacyl-tRNA synthetases"/>
    <property type="match status" value="1"/>
</dbReference>
<dbReference type="AlphaFoldDB" id="T1G9K2"/>
<dbReference type="HAMAP" id="MF_00041">
    <property type="entry name" value="Cys_tRNA_synth"/>
    <property type="match status" value="1"/>
</dbReference>
<keyword evidence="5" id="KW-0547">Nucleotide-binding</keyword>
<dbReference type="EnsemblMetazoa" id="HelroT98035">
    <property type="protein sequence ID" value="HelroP98035"/>
    <property type="gene ID" value="HelroG98035"/>
</dbReference>
<dbReference type="InParanoid" id="T1G9K2"/>
<dbReference type="FunFam" id="1.20.120.1910:FF:000005">
    <property type="entry name" value="Cysteine-tRNA ligase, putative"/>
    <property type="match status" value="1"/>
</dbReference>
<dbReference type="STRING" id="6412.T1G9K2"/>
<keyword evidence="8" id="KW-0648">Protein biosynthesis</keyword>
<evidence type="ECO:0000256" key="8">
    <source>
        <dbReference type="ARBA" id="ARBA00022917"/>
    </source>
</evidence>
<evidence type="ECO:0000256" key="12">
    <source>
        <dbReference type="SAM" id="Coils"/>
    </source>
</evidence>
<dbReference type="PRINTS" id="PR00983">
    <property type="entry name" value="TRNASYNTHCYS"/>
</dbReference>
<dbReference type="OMA" id="FHNDMKS"/>
<dbReference type="InterPro" id="IPR009080">
    <property type="entry name" value="tRNAsynth_Ia_anticodon-bd"/>
</dbReference>
<keyword evidence="12" id="KW-0175">Coiled coil</keyword>
<dbReference type="GO" id="GO:0005737">
    <property type="term" value="C:cytoplasm"/>
    <property type="evidence" value="ECO:0000318"/>
    <property type="project" value="GO_Central"/>
</dbReference>
<keyword evidence="3" id="KW-0436">Ligase</keyword>
<dbReference type="InterPro" id="IPR024909">
    <property type="entry name" value="Cys-tRNA/MSH_ligase"/>
</dbReference>
<dbReference type="InterPro" id="IPR032678">
    <property type="entry name" value="tRNA-synt_1_cat_dom"/>
</dbReference>
<dbReference type="EC" id="6.1.1.16" evidence="2"/>
<dbReference type="GeneID" id="20217748"/>
<dbReference type="GO" id="GO:0046872">
    <property type="term" value="F:metal ion binding"/>
    <property type="evidence" value="ECO:0007669"/>
    <property type="project" value="UniProtKB-KW"/>
</dbReference>
<keyword evidence="7" id="KW-0067">ATP-binding</keyword>
<evidence type="ECO:0000256" key="6">
    <source>
        <dbReference type="ARBA" id="ARBA00022833"/>
    </source>
</evidence>
<keyword evidence="16" id="KW-1185">Reference proteome</keyword>
<dbReference type="GO" id="GO:0004817">
    <property type="term" value="F:cysteine-tRNA ligase activity"/>
    <property type="evidence" value="ECO:0000318"/>
    <property type="project" value="GO_Central"/>
</dbReference>
<dbReference type="RefSeq" id="XP_009013525.1">
    <property type="nucleotide sequence ID" value="XM_009015277.1"/>
</dbReference>
<dbReference type="CDD" id="cd00672">
    <property type="entry name" value="CysRS_core"/>
    <property type="match status" value="1"/>
</dbReference>
<dbReference type="PANTHER" id="PTHR10890">
    <property type="entry name" value="CYSTEINYL-TRNA SYNTHETASE"/>
    <property type="match status" value="1"/>
</dbReference>
<evidence type="ECO:0000259" key="13">
    <source>
        <dbReference type="Pfam" id="PF01406"/>
    </source>
</evidence>
<dbReference type="GO" id="GO:0006423">
    <property type="term" value="P:cysteinyl-tRNA aminoacylation"/>
    <property type="evidence" value="ECO:0000318"/>
    <property type="project" value="GO_Central"/>
</dbReference>
<dbReference type="Gene3D" id="1.20.120.1910">
    <property type="entry name" value="Cysteine-tRNA ligase, C-terminal anti-codon recognition domain"/>
    <property type="match status" value="1"/>
</dbReference>
<dbReference type="Proteomes" id="UP000015101">
    <property type="component" value="Unassembled WGS sequence"/>
</dbReference>
<dbReference type="InterPro" id="IPR014729">
    <property type="entry name" value="Rossmann-like_a/b/a_fold"/>
</dbReference>
<feature type="domain" description="tRNA synthetases class I catalytic" evidence="13">
    <location>
        <begin position="79"/>
        <end position="480"/>
    </location>
</feature>
<dbReference type="InterPro" id="IPR015803">
    <property type="entry name" value="Cys-tRNA-ligase"/>
</dbReference>
<protein>
    <recommendedName>
        <fullName evidence="11">Cysteine--tRNA ligase, cytoplasmic</fullName>
        <ecNumber evidence="2">6.1.1.16</ecNumber>
    </recommendedName>
    <alternativeName>
        <fullName evidence="10">Cysteinyl-tRNA synthetase</fullName>
    </alternativeName>
</protein>
<evidence type="ECO:0000313" key="16">
    <source>
        <dbReference type="Proteomes" id="UP000015101"/>
    </source>
</evidence>
<name>T1G9K2_HELRO</name>
<dbReference type="eggNOG" id="KOG2007">
    <property type="taxonomic scope" value="Eukaryota"/>
</dbReference>